<gene>
    <name evidence="4" type="ORF">FUT82_07670</name>
    <name evidence="3" type="ORF">TPHV1_40083</name>
</gene>
<dbReference type="Proteomes" id="UP000323594">
    <property type="component" value="Chromosome"/>
</dbReference>
<dbReference type="AlphaFoldDB" id="A0A0B7H026"/>
<dbReference type="InterPro" id="IPR003156">
    <property type="entry name" value="DHHA1_dom"/>
</dbReference>
<evidence type="ECO:0000313" key="3">
    <source>
        <dbReference type="EMBL" id="CEM62580.1"/>
    </source>
</evidence>
<accession>A0A0B7H026</accession>
<evidence type="ECO:0000313" key="5">
    <source>
        <dbReference type="Proteomes" id="UP000042527"/>
    </source>
</evidence>
<name>A0A0B7H026_TREPH</name>
<dbReference type="InterPro" id="IPR051319">
    <property type="entry name" value="Oligoribo/pAp-PDE_c-di-AMP_PDE"/>
</dbReference>
<reference evidence="4 6" key="3">
    <citation type="submission" date="2019-08" db="EMBL/GenBank/DDBJ databases">
        <authorList>
            <person name="Kuhnert P."/>
        </authorList>
    </citation>
    <scope>NUCLEOTIDE SEQUENCE [LARGE SCALE GENOMIC DNA]</scope>
    <source>
        <strain evidence="4 6">B36.5</strain>
    </source>
</reference>
<keyword evidence="5" id="KW-1185">Reference proteome</keyword>
<dbReference type="Gene3D" id="3.10.310.30">
    <property type="match status" value="1"/>
</dbReference>
<evidence type="ECO:0000259" key="1">
    <source>
        <dbReference type="Pfam" id="PF01368"/>
    </source>
</evidence>
<dbReference type="Pfam" id="PF01368">
    <property type="entry name" value="DHH"/>
    <property type="match status" value="1"/>
</dbReference>
<dbReference type="Proteomes" id="UP000042527">
    <property type="component" value="Unassembled WGS sequence"/>
</dbReference>
<dbReference type="RefSeq" id="WP_002698541.1">
    <property type="nucleotide sequence ID" value="NZ_CDNC01000034.1"/>
</dbReference>
<dbReference type="EMBL" id="CP042817">
    <property type="protein sequence ID" value="QEJ97884.1"/>
    <property type="molecule type" value="Genomic_DNA"/>
</dbReference>
<dbReference type="GeneID" id="57752962"/>
<dbReference type="Pfam" id="PF02272">
    <property type="entry name" value="DHHA1"/>
    <property type="match status" value="1"/>
</dbReference>
<evidence type="ECO:0000313" key="4">
    <source>
        <dbReference type="EMBL" id="QEJ97884.1"/>
    </source>
</evidence>
<dbReference type="PANTHER" id="PTHR47618:SF1">
    <property type="entry name" value="BIFUNCTIONAL OLIGORIBONUCLEASE AND PAP PHOSPHATASE NRNA"/>
    <property type="match status" value="1"/>
</dbReference>
<feature type="domain" description="DDH" evidence="1">
    <location>
        <begin position="24"/>
        <end position="163"/>
    </location>
</feature>
<dbReference type="InterPro" id="IPR038763">
    <property type="entry name" value="DHH_sf"/>
</dbReference>
<evidence type="ECO:0000259" key="2">
    <source>
        <dbReference type="Pfam" id="PF02272"/>
    </source>
</evidence>
<evidence type="ECO:0000313" key="6">
    <source>
        <dbReference type="Proteomes" id="UP000323594"/>
    </source>
</evidence>
<feature type="domain" description="DHHA1" evidence="2">
    <location>
        <begin position="241"/>
        <end position="325"/>
    </location>
</feature>
<protein>
    <submittedName>
        <fullName evidence="4">Bifunctional oligoribonuclease/PAP phosphatase NrnA</fullName>
    </submittedName>
    <submittedName>
        <fullName evidence="3">DHHA1 domain protein</fullName>
    </submittedName>
</protein>
<dbReference type="InterPro" id="IPR001667">
    <property type="entry name" value="DDH_dom"/>
</dbReference>
<dbReference type="PANTHER" id="PTHR47618">
    <property type="entry name" value="BIFUNCTIONAL OLIGORIBONUCLEASE AND PAP PHOSPHATASE NRNA"/>
    <property type="match status" value="1"/>
</dbReference>
<reference evidence="5" key="2">
    <citation type="submission" date="2015-01" db="EMBL/GenBank/DDBJ databases">
        <authorList>
            <person name="Manzoor Shahid"/>
            <person name="Zubair Saima"/>
        </authorList>
    </citation>
    <scope>NUCLEOTIDE SEQUENCE [LARGE SCALE GENOMIC DNA]</scope>
    <source>
        <strain evidence="5">V1</strain>
    </source>
</reference>
<dbReference type="EMBL" id="CDNC01000034">
    <property type="protein sequence ID" value="CEM62580.1"/>
    <property type="molecule type" value="Genomic_DNA"/>
</dbReference>
<dbReference type="SUPFAM" id="SSF64182">
    <property type="entry name" value="DHH phosphoesterases"/>
    <property type="match status" value="1"/>
</dbReference>
<reference evidence="3" key="1">
    <citation type="submission" date="2015-01" db="EMBL/GenBank/DDBJ databases">
        <authorList>
            <person name="Xiang T."/>
            <person name="Song Y."/>
            <person name="Huang L."/>
            <person name="Wang B."/>
            <person name="Wu P."/>
        </authorList>
    </citation>
    <scope>NUCLEOTIDE SEQUENCE [LARGE SCALE GENOMIC DNA]</scope>
    <source>
        <strain evidence="3">V1</strain>
    </source>
</reference>
<dbReference type="Gene3D" id="3.90.1640.10">
    <property type="entry name" value="inorganic pyrophosphatase (n-terminal core)"/>
    <property type="match status" value="1"/>
</dbReference>
<dbReference type="GO" id="GO:0003676">
    <property type="term" value="F:nucleic acid binding"/>
    <property type="evidence" value="ECO:0007669"/>
    <property type="project" value="InterPro"/>
</dbReference>
<dbReference type="OrthoDB" id="9803668at2"/>
<organism evidence="3 5">
    <name type="scientific">Treponema phagedenis</name>
    <dbReference type="NCBI Taxonomy" id="162"/>
    <lineage>
        <taxon>Bacteria</taxon>
        <taxon>Pseudomonadati</taxon>
        <taxon>Spirochaetota</taxon>
        <taxon>Spirochaetia</taxon>
        <taxon>Spirochaetales</taxon>
        <taxon>Treponemataceae</taxon>
        <taxon>Treponema</taxon>
    </lineage>
</organism>
<proteinExistence type="predicted"/>
<sequence length="330" mass="36687">MDTIQVPEISDELVTFINSHSVFLIAGHKEPDGDCIGSSLALSLFLQRLGKKTVLLSAGPFKRIEIKCYEELFFEHVPENIVPNNETALFVVDCSNVERTGDLAEELKPFKPVFIDHHATNTEASPASLIMKTSPSTTYLIQHIIEKMTGEVTEEEAKLLFFGLSTDTGFFRHLDYNSAEVFAAASRLVRAKASPKRIFAQINGGRSFKSRMLISKILSRLTPYYDGKLMLSFETYEDTQEFGLEGRDSDALYQLIQSIAGVEAIVIIRQESETHCSVGFRSFDKIDVSVIAASFGGGGHKQASGLYIKGQINNLIPKFVKAFENQMLLL</sequence>